<protein>
    <submittedName>
        <fullName evidence="1">Uncharacterized protein</fullName>
    </submittedName>
</protein>
<accession>A0ACC1A623</accession>
<name>A0ACC1A623_9ROSI</name>
<organism evidence="1 2">
    <name type="scientific">Pistacia atlantica</name>
    <dbReference type="NCBI Taxonomy" id="434234"/>
    <lineage>
        <taxon>Eukaryota</taxon>
        <taxon>Viridiplantae</taxon>
        <taxon>Streptophyta</taxon>
        <taxon>Embryophyta</taxon>
        <taxon>Tracheophyta</taxon>
        <taxon>Spermatophyta</taxon>
        <taxon>Magnoliopsida</taxon>
        <taxon>eudicotyledons</taxon>
        <taxon>Gunneridae</taxon>
        <taxon>Pentapetalae</taxon>
        <taxon>rosids</taxon>
        <taxon>malvids</taxon>
        <taxon>Sapindales</taxon>
        <taxon>Anacardiaceae</taxon>
        <taxon>Pistacia</taxon>
    </lineage>
</organism>
<sequence>MGMITKKSNPSHQSYCNFSISHTQISQQAMASRSQQCGRCGVYHPIPPHGFITLPCILGPSLGGSPEYEAGGLVNIVNNTMPIVQT</sequence>
<evidence type="ECO:0000313" key="1">
    <source>
        <dbReference type="EMBL" id="KAJ0082502.1"/>
    </source>
</evidence>
<reference evidence="2" key="1">
    <citation type="journal article" date="2023" name="G3 (Bethesda)">
        <title>Genome assembly and association tests identify interacting loci associated with vigor, precocity, and sex in interspecific pistachio rootstocks.</title>
        <authorList>
            <person name="Palmer W."/>
            <person name="Jacygrad E."/>
            <person name="Sagayaradj S."/>
            <person name="Cavanaugh K."/>
            <person name="Han R."/>
            <person name="Bertier L."/>
            <person name="Beede B."/>
            <person name="Kafkas S."/>
            <person name="Golino D."/>
            <person name="Preece J."/>
            <person name="Michelmore R."/>
        </authorList>
    </citation>
    <scope>NUCLEOTIDE SEQUENCE [LARGE SCALE GENOMIC DNA]</scope>
</reference>
<proteinExistence type="predicted"/>
<gene>
    <name evidence="1" type="ORF">Patl1_11626</name>
</gene>
<comment type="caution">
    <text evidence="1">The sequence shown here is derived from an EMBL/GenBank/DDBJ whole genome shotgun (WGS) entry which is preliminary data.</text>
</comment>
<dbReference type="Proteomes" id="UP001164250">
    <property type="component" value="Chromosome 12"/>
</dbReference>
<evidence type="ECO:0000313" key="2">
    <source>
        <dbReference type="Proteomes" id="UP001164250"/>
    </source>
</evidence>
<dbReference type="EMBL" id="CM047908">
    <property type="protein sequence ID" value="KAJ0082502.1"/>
    <property type="molecule type" value="Genomic_DNA"/>
</dbReference>
<keyword evidence="2" id="KW-1185">Reference proteome</keyword>